<accession>A0AAV8VT41</accession>
<evidence type="ECO:0000256" key="4">
    <source>
        <dbReference type="ARBA" id="ARBA00034119"/>
    </source>
</evidence>
<evidence type="ECO:0000313" key="8">
    <source>
        <dbReference type="Proteomes" id="UP001159042"/>
    </source>
</evidence>
<dbReference type="InterPro" id="IPR040048">
    <property type="entry name" value="ZNF277"/>
</dbReference>
<evidence type="ECO:0000256" key="5">
    <source>
        <dbReference type="PROSITE-ProRule" id="PRU00042"/>
    </source>
</evidence>
<comment type="caution">
    <text evidence="7">The sequence shown here is derived from an EMBL/GenBank/DDBJ whole genome shotgun (WGS) entry which is preliminary data.</text>
</comment>
<feature type="domain" description="C2H2-type" evidence="6">
    <location>
        <begin position="189"/>
        <end position="218"/>
    </location>
</feature>
<dbReference type="EMBL" id="JANEYG010000034">
    <property type="protein sequence ID" value="KAJ8917260.1"/>
    <property type="molecule type" value="Genomic_DNA"/>
</dbReference>
<evidence type="ECO:0000256" key="2">
    <source>
        <dbReference type="ARBA" id="ARBA00022771"/>
    </source>
</evidence>
<dbReference type="Proteomes" id="UP001159042">
    <property type="component" value="Unassembled WGS sequence"/>
</dbReference>
<dbReference type="SMART" id="SM00355">
    <property type="entry name" value="ZnF_C2H2"/>
    <property type="match status" value="5"/>
</dbReference>
<dbReference type="GO" id="GO:0008270">
    <property type="term" value="F:zinc ion binding"/>
    <property type="evidence" value="ECO:0007669"/>
    <property type="project" value="UniProtKB-KW"/>
</dbReference>
<protein>
    <recommendedName>
        <fullName evidence="6">C2H2-type domain-containing protein</fullName>
    </recommendedName>
</protein>
<sequence length="386" mass="45610">MAAATLGDSSTEMFGPLTFEYTHTLTETKTKCLLCDNIFDLSVSVRSFLMHIFEAHNMVIDSVQDIGQLPKYVSYWRQRFRTKPIEEIIPSLTADCTGHKYFLLSELLSEDKELRHKLKLEHVLQVQETERSDSTFTKPCLFCKLVFVGTRHGYLEHLSTQHNIQLGNPQNLVYVEELVGTIDSKLRDLKCIYCEKTFPDRNILKEHMRKKLHKRINPNSMEYDKYYIVNYLELGKTWKDIEREDDHYAVTRGVEPNADEEYSDWNEEADQITCLFCRSKEENIHVLCLHMEADHGFDFVEQTEGLDFYQKIKLVNYIRKQMHSNRCVFCDTAFESFARLQEHFVAEEHYKRPDVKIFDQPEYYFPTYENDAFLYLIDDLDLPDTS</sequence>
<dbReference type="SUPFAM" id="SSF57667">
    <property type="entry name" value="beta-beta-alpha zinc fingers"/>
    <property type="match status" value="2"/>
</dbReference>
<evidence type="ECO:0000313" key="7">
    <source>
        <dbReference type="EMBL" id="KAJ8917260.1"/>
    </source>
</evidence>
<dbReference type="PROSITE" id="PS50157">
    <property type="entry name" value="ZINC_FINGER_C2H2_2"/>
    <property type="match status" value="1"/>
</dbReference>
<gene>
    <name evidence="7" type="ORF">NQ315_002277</name>
</gene>
<evidence type="ECO:0000256" key="1">
    <source>
        <dbReference type="ARBA" id="ARBA00022723"/>
    </source>
</evidence>
<keyword evidence="3" id="KW-0862">Zinc</keyword>
<dbReference type="PROSITE" id="PS00028">
    <property type="entry name" value="ZINC_FINGER_C2H2_1"/>
    <property type="match status" value="2"/>
</dbReference>
<name>A0AAV8VT41_9CUCU</name>
<dbReference type="InterPro" id="IPR036236">
    <property type="entry name" value="Znf_C2H2_sf"/>
</dbReference>
<dbReference type="PANTHER" id="PTHR13267:SF3">
    <property type="entry name" value="ZINC FINGER PROTEIN 277"/>
    <property type="match status" value="1"/>
</dbReference>
<evidence type="ECO:0000256" key="3">
    <source>
        <dbReference type="ARBA" id="ARBA00022833"/>
    </source>
</evidence>
<dbReference type="InterPro" id="IPR013087">
    <property type="entry name" value="Znf_C2H2_type"/>
</dbReference>
<dbReference type="PANTHER" id="PTHR13267">
    <property type="entry name" value="ZINC FINGER PROTEIN 277"/>
    <property type="match status" value="1"/>
</dbReference>
<keyword evidence="8" id="KW-1185">Reference proteome</keyword>
<organism evidence="7 8">
    <name type="scientific">Exocentrus adspersus</name>
    <dbReference type="NCBI Taxonomy" id="1586481"/>
    <lineage>
        <taxon>Eukaryota</taxon>
        <taxon>Metazoa</taxon>
        <taxon>Ecdysozoa</taxon>
        <taxon>Arthropoda</taxon>
        <taxon>Hexapoda</taxon>
        <taxon>Insecta</taxon>
        <taxon>Pterygota</taxon>
        <taxon>Neoptera</taxon>
        <taxon>Endopterygota</taxon>
        <taxon>Coleoptera</taxon>
        <taxon>Polyphaga</taxon>
        <taxon>Cucujiformia</taxon>
        <taxon>Chrysomeloidea</taxon>
        <taxon>Cerambycidae</taxon>
        <taxon>Lamiinae</taxon>
        <taxon>Acanthocinini</taxon>
        <taxon>Exocentrus</taxon>
    </lineage>
</organism>
<dbReference type="AlphaFoldDB" id="A0AAV8VT41"/>
<dbReference type="Gene3D" id="3.30.160.60">
    <property type="entry name" value="Classic Zinc Finger"/>
    <property type="match status" value="1"/>
</dbReference>
<dbReference type="Pfam" id="PF12756">
    <property type="entry name" value="zf-C2H2_2"/>
    <property type="match status" value="2"/>
</dbReference>
<evidence type="ECO:0000259" key="6">
    <source>
        <dbReference type="PROSITE" id="PS50157"/>
    </source>
</evidence>
<proteinExistence type="inferred from homology"/>
<dbReference type="InterPro" id="IPR041661">
    <property type="entry name" value="ZN622/Rei1/Reh1_Znf-C2H2"/>
</dbReference>
<comment type="similarity">
    <text evidence="4">Belongs to the ZNF277 family.</text>
</comment>
<keyword evidence="1" id="KW-0479">Metal-binding</keyword>
<keyword evidence="2 5" id="KW-0863">Zinc-finger</keyword>
<reference evidence="7 8" key="1">
    <citation type="journal article" date="2023" name="Insect Mol. Biol.">
        <title>Genome sequencing provides insights into the evolution of gene families encoding plant cell wall-degrading enzymes in longhorned beetles.</title>
        <authorList>
            <person name="Shin N.R."/>
            <person name="Okamura Y."/>
            <person name="Kirsch R."/>
            <person name="Pauchet Y."/>
        </authorList>
    </citation>
    <scope>NUCLEOTIDE SEQUENCE [LARGE SCALE GENOMIC DNA]</scope>
    <source>
        <strain evidence="7">EAD_L_NR</strain>
    </source>
</reference>